<keyword evidence="2 5" id="KW-0963">Cytoplasm</keyword>
<gene>
    <name evidence="5" type="primary">ureE</name>
    <name evidence="8" type="ORF">GXW74_00245</name>
</gene>
<name>A0A9X9X5B8_9PROT</name>
<evidence type="ECO:0000259" key="7">
    <source>
        <dbReference type="SMART" id="SM00988"/>
    </source>
</evidence>
<evidence type="ECO:0000313" key="8">
    <source>
        <dbReference type="EMBL" id="MBR0678904.1"/>
    </source>
</evidence>
<dbReference type="SMART" id="SM00988">
    <property type="entry name" value="UreE_N"/>
    <property type="match status" value="1"/>
</dbReference>
<dbReference type="HAMAP" id="MF_00822">
    <property type="entry name" value="UreE"/>
    <property type="match status" value="1"/>
</dbReference>
<comment type="similarity">
    <text evidence="5">Belongs to the UreE family.</text>
</comment>
<comment type="subcellular location">
    <subcellularLocation>
        <location evidence="1 5">Cytoplasm</location>
    </subcellularLocation>
</comment>
<evidence type="ECO:0000256" key="2">
    <source>
        <dbReference type="ARBA" id="ARBA00022490"/>
    </source>
</evidence>
<dbReference type="Pfam" id="PF02814">
    <property type="entry name" value="UreE_N"/>
    <property type="match status" value="1"/>
</dbReference>
<evidence type="ECO:0000256" key="5">
    <source>
        <dbReference type="HAMAP-Rule" id="MF_00822"/>
    </source>
</evidence>
<feature type="domain" description="UreE urease accessory N-terminal" evidence="7">
    <location>
        <begin position="3"/>
        <end position="68"/>
    </location>
</feature>
<feature type="region of interest" description="Disordered" evidence="6">
    <location>
        <begin position="135"/>
        <end position="176"/>
    </location>
</feature>
<dbReference type="CDD" id="cd00571">
    <property type="entry name" value="UreE"/>
    <property type="match status" value="1"/>
</dbReference>
<reference evidence="8" key="2">
    <citation type="journal article" date="2021" name="Syst. Appl. Microbiol.">
        <title>Roseomonas hellenica sp. nov., isolated from roots of wild-growing Alkanna tinctoria.</title>
        <authorList>
            <person name="Rat A."/>
            <person name="Naranjo H.D."/>
            <person name="Lebbe L."/>
            <person name="Cnockaert M."/>
            <person name="Krigas N."/>
            <person name="Grigoriadou K."/>
            <person name="Maloupa E."/>
            <person name="Willems A."/>
        </authorList>
    </citation>
    <scope>NUCLEOTIDE SEQUENCE</scope>
    <source>
        <strain evidence="8">LMG 31228</strain>
    </source>
</reference>
<dbReference type="Pfam" id="PF05194">
    <property type="entry name" value="UreE_C"/>
    <property type="match status" value="1"/>
</dbReference>
<feature type="compositionally biased region" description="Basic residues" evidence="6">
    <location>
        <begin position="148"/>
        <end position="158"/>
    </location>
</feature>
<comment type="function">
    <text evidence="5">Involved in urease metallocenter assembly. Binds nickel. Probably functions as a nickel donor during metallocenter assembly.</text>
</comment>
<dbReference type="PIRSF" id="PIRSF036402">
    <property type="entry name" value="Ureas_acces_UreE"/>
    <property type="match status" value="1"/>
</dbReference>
<sequence>MPRATRVARAGSWPEAEARDAVLVDFDDRYRRRRLYTGDGGLAFLLDLPEATVLRDGDGLALATGGFVRVKAAPEPLVEITADSHEHFARLAWHLGNRHLPTQIAGDRLLIRDDHVIVHMLEGLGATLRKVDAPFDPEGGAYGEHNHNPGHQHHHHHHDHGDHDHHHDHEHCDHHH</sequence>
<dbReference type="InterPro" id="IPR007864">
    <property type="entry name" value="UreE_C_dom"/>
</dbReference>
<dbReference type="InterPro" id="IPR004029">
    <property type="entry name" value="UreE_N"/>
</dbReference>
<dbReference type="GO" id="GO:0005737">
    <property type="term" value="C:cytoplasm"/>
    <property type="evidence" value="ECO:0007669"/>
    <property type="project" value="UniProtKB-SubCell"/>
</dbReference>
<dbReference type="InterPro" id="IPR036118">
    <property type="entry name" value="UreE_N_sf"/>
</dbReference>
<keyword evidence="4 5" id="KW-0143">Chaperone</keyword>
<dbReference type="GO" id="GO:0051082">
    <property type="term" value="F:unfolded protein binding"/>
    <property type="evidence" value="ECO:0007669"/>
    <property type="project" value="UniProtKB-UniRule"/>
</dbReference>
<organism evidence="8 9">
    <name type="scientific">Neoroseomonas eburnea</name>
    <dbReference type="NCBI Taxonomy" id="1346889"/>
    <lineage>
        <taxon>Bacteria</taxon>
        <taxon>Pseudomonadati</taxon>
        <taxon>Pseudomonadota</taxon>
        <taxon>Alphaproteobacteria</taxon>
        <taxon>Acetobacterales</taxon>
        <taxon>Acetobacteraceae</taxon>
        <taxon>Neoroseomonas</taxon>
    </lineage>
</organism>
<evidence type="ECO:0000256" key="3">
    <source>
        <dbReference type="ARBA" id="ARBA00022596"/>
    </source>
</evidence>
<keyword evidence="3 5" id="KW-0533">Nickel</keyword>
<evidence type="ECO:0000256" key="4">
    <source>
        <dbReference type="ARBA" id="ARBA00023186"/>
    </source>
</evidence>
<proteinExistence type="inferred from homology"/>
<dbReference type="GO" id="GO:0016151">
    <property type="term" value="F:nickel cation binding"/>
    <property type="evidence" value="ECO:0007669"/>
    <property type="project" value="UniProtKB-UniRule"/>
</dbReference>
<dbReference type="Proteomes" id="UP001138709">
    <property type="component" value="Unassembled WGS sequence"/>
</dbReference>
<feature type="compositionally biased region" description="Basic and acidic residues" evidence="6">
    <location>
        <begin position="159"/>
        <end position="176"/>
    </location>
</feature>
<dbReference type="Gene3D" id="2.60.260.20">
    <property type="entry name" value="Urease metallochaperone UreE, N-terminal domain"/>
    <property type="match status" value="1"/>
</dbReference>
<reference evidence="8" key="1">
    <citation type="submission" date="2020-01" db="EMBL/GenBank/DDBJ databases">
        <authorList>
            <person name="Rat A."/>
        </authorList>
    </citation>
    <scope>NUCLEOTIDE SEQUENCE</scope>
    <source>
        <strain evidence="8">LMG 31228</strain>
    </source>
</reference>
<dbReference type="GO" id="GO:0065003">
    <property type="term" value="P:protein-containing complex assembly"/>
    <property type="evidence" value="ECO:0007669"/>
    <property type="project" value="InterPro"/>
</dbReference>
<accession>A0A9X9X5B8</accession>
<dbReference type="SUPFAM" id="SSF69737">
    <property type="entry name" value="Urease metallochaperone UreE, C-terminal domain"/>
    <property type="match status" value="1"/>
</dbReference>
<dbReference type="InterPro" id="IPR012406">
    <property type="entry name" value="UreE"/>
</dbReference>
<dbReference type="EMBL" id="JAAEDL010000001">
    <property type="protein sequence ID" value="MBR0678904.1"/>
    <property type="molecule type" value="Genomic_DNA"/>
</dbReference>
<dbReference type="GO" id="GO:0006457">
    <property type="term" value="P:protein folding"/>
    <property type="evidence" value="ECO:0007669"/>
    <property type="project" value="InterPro"/>
</dbReference>
<evidence type="ECO:0000313" key="9">
    <source>
        <dbReference type="Proteomes" id="UP001138709"/>
    </source>
</evidence>
<dbReference type="AlphaFoldDB" id="A0A9X9X5B8"/>
<evidence type="ECO:0000256" key="1">
    <source>
        <dbReference type="ARBA" id="ARBA00004496"/>
    </source>
</evidence>
<evidence type="ECO:0000256" key="6">
    <source>
        <dbReference type="SAM" id="MobiDB-lite"/>
    </source>
</evidence>
<comment type="caution">
    <text evidence="8">The sequence shown here is derived from an EMBL/GenBank/DDBJ whole genome shotgun (WGS) entry which is preliminary data.</text>
</comment>
<dbReference type="GO" id="GO:0019627">
    <property type="term" value="P:urea metabolic process"/>
    <property type="evidence" value="ECO:0007669"/>
    <property type="project" value="InterPro"/>
</dbReference>
<dbReference type="SUPFAM" id="SSF69287">
    <property type="entry name" value="Urease metallochaperone UreE, N-terminal domain"/>
    <property type="match status" value="1"/>
</dbReference>
<protein>
    <recommendedName>
        <fullName evidence="5">Urease accessory protein UreE</fullName>
    </recommendedName>
</protein>
<dbReference type="Gene3D" id="3.30.70.790">
    <property type="entry name" value="UreE, C-terminal domain"/>
    <property type="match status" value="1"/>
</dbReference>
<keyword evidence="9" id="KW-1185">Reference proteome</keyword>